<evidence type="ECO:0000256" key="7">
    <source>
        <dbReference type="ARBA" id="ARBA00023065"/>
    </source>
</evidence>
<protein>
    <submittedName>
        <fullName evidence="12">Sodium/hydrogen exchanger</fullName>
    </submittedName>
</protein>
<dbReference type="EMBL" id="CP000473">
    <property type="protein sequence ID" value="ABJ88757.1"/>
    <property type="molecule type" value="Genomic_DNA"/>
</dbReference>
<dbReference type="AlphaFoldDB" id="Q01NL3"/>
<keyword evidence="2" id="KW-0813">Transport</keyword>
<feature type="domain" description="Cation/H+ exchanger transmembrane" evidence="11">
    <location>
        <begin position="19"/>
        <end position="376"/>
    </location>
</feature>
<keyword evidence="4 10" id="KW-0812">Transmembrane</keyword>
<feature type="transmembrane region" description="Helical" evidence="10">
    <location>
        <begin position="271"/>
        <end position="290"/>
    </location>
</feature>
<feature type="transmembrane region" description="Helical" evidence="10">
    <location>
        <begin position="297"/>
        <end position="318"/>
    </location>
</feature>
<evidence type="ECO:0000259" key="11">
    <source>
        <dbReference type="Pfam" id="PF00999"/>
    </source>
</evidence>
<dbReference type="GO" id="GO:1902600">
    <property type="term" value="P:proton transmembrane transport"/>
    <property type="evidence" value="ECO:0007669"/>
    <property type="project" value="InterPro"/>
</dbReference>
<dbReference type="Gene3D" id="1.20.1530.20">
    <property type="match status" value="1"/>
</dbReference>
<keyword evidence="5 10" id="KW-1133">Transmembrane helix</keyword>
<accession>Q01NL3</accession>
<keyword evidence="7" id="KW-0406">Ion transport</keyword>
<dbReference type="PANTHER" id="PTHR43562">
    <property type="entry name" value="NAPA-TYPE SODIUM/HYDROGEN ANTIPORTER"/>
    <property type="match status" value="1"/>
</dbReference>
<proteinExistence type="predicted"/>
<dbReference type="GO" id="GO:0016020">
    <property type="term" value="C:membrane"/>
    <property type="evidence" value="ECO:0007669"/>
    <property type="project" value="UniProtKB-SubCell"/>
</dbReference>
<dbReference type="PANTHER" id="PTHR43562:SF3">
    <property type="entry name" value="SODIUM ION_PROTON EXCHANGER (EUROFUNG)"/>
    <property type="match status" value="1"/>
</dbReference>
<evidence type="ECO:0000256" key="3">
    <source>
        <dbReference type="ARBA" id="ARBA00022449"/>
    </source>
</evidence>
<comment type="subcellular location">
    <subcellularLocation>
        <location evidence="1">Membrane</location>
        <topology evidence="1">Multi-pass membrane protein</topology>
    </subcellularLocation>
</comment>
<gene>
    <name evidence="12" type="ordered locus">Acid_7862</name>
</gene>
<evidence type="ECO:0000256" key="6">
    <source>
        <dbReference type="ARBA" id="ARBA00023053"/>
    </source>
</evidence>
<feature type="transmembrane region" description="Helical" evidence="10">
    <location>
        <begin position="356"/>
        <end position="375"/>
    </location>
</feature>
<dbReference type="STRING" id="234267.Acid_7862"/>
<keyword evidence="6" id="KW-0915">Sodium</keyword>
<evidence type="ECO:0000256" key="8">
    <source>
        <dbReference type="ARBA" id="ARBA00023136"/>
    </source>
</evidence>
<sequence length="389" mass="40403">MDPAAQIPLAMLLVFASAKIMAEIFERLGQPGIVGEILAGVLIGPHVLGWLAPSEFLRTLSDLGVMFLLFRVGLEIRSSELMKVSGIGFLVALAGIVLPFLTGWGISTLWGEPQLESIFTGAAMVATSVGITAQVLAARGLLSTRAARIILAAAVIDDVLGLLVLALVSGLAKGAINYLDLAITAALAIGFTVFVAQFGTRTVRRMMPKMNARMRLVESEFALAMTLLFALSLLAVYAGVAAIVGAFLAGMALSETAEGRLKELTNGVAELLVPFFLVGIGLNFDVTAFAGGRNLALAATIVAGAVLSKFIGCGLGAISMGRTDAVRVGVGMIPRGEVGMVVAQIGLNMGVMAHSVYGIIVFMSVATTLIAPPLLKVAFRGSRDTISNT</sequence>
<reference evidence="12" key="1">
    <citation type="submission" date="2006-10" db="EMBL/GenBank/DDBJ databases">
        <title>Complete sequence of Solibacter usitatus Ellin6076.</title>
        <authorList>
            <consortium name="US DOE Joint Genome Institute"/>
            <person name="Copeland A."/>
            <person name="Lucas S."/>
            <person name="Lapidus A."/>
            <person name="Barry K."/>
            <person name="Detter J.C."/>
            <person name="Glavina del Rio T."/>
            <person name="Hammon N."/>
            <person name="Israni S."/>
            <person name="Dalin E."/>
            <person name="Tice H."/>
            <person name="Pitluck S."/>
            <person name="Thompson L.S."/>
            <person name="Brettin T."/>
            <person name="Bruce D."/>
            <person name="Han C."/>
            <person name="Tapia R."/>
            <person name="Gilna P."/>
            <person name="Schmutz J."/>
            <person name="Larimer F."/>
            <person name="Land M."/>
            <person name="Hauser L."/>
            <person name="Kyrpides N."/>
            <person name="Mikhailova N."/>
            <person name="Janssen P.H."/>
            <person name="Kuske C.R."/>
            <person name="Richardson P."/>
        </authorList>
    </citation>
    <scope>NUCLEOTIDE SEQUENCE</scope>
    <source>
        <strain evidence="12">Ellin6076</strain>
    </source>
</reference>
<evidence type="ECO:0000256" key="1">
    <source>
        <dbReference type="ARBA" id="ARBA00004141"/>
    </source>
</evidence>
<organism evidence="12">
    <name type="scientific">Solibacter usitatus (strain Ellin6076)</name>
    <dbReference type="NCBI Taxonomy" id="234267"/>
    <lineage>
        <taxon>Bacteria</taxon>
        <taxon>Pseudomonadati</taxon>
        <taxon>Acidobacteriota</taxon>
        <taxon>Terriglobia</taxon>
        <taxon>Bryobacterales</taxon>
        <taxon>Solibacteraceae</taxon>
        <taxon>Candidatus Solibacter</taxon>
    </lineage>
</organism>
<evidence type="ECO:0000256" key="2">
    <source>
        <dbReference type="ARBA" id="ARBA00022448"/>
    </source>
</evidence>
<keyword evidence="8 10" id="KW-0472">Membrane</keyword>
<feature type="transmembrane region" description="Helical" evidence="10">
    <location>
        <begin position="221"/>
        <end position="251"/>
    </location>
</feature>
<keyword evidence="3" id="KW-0050">Antiport</keyword>
<keyword evidence="9" id="KW-0739">Sodium transport</keyword>
<dbReference type="InterPro" id="IPR006153">
    <property type="entry name" value="Cation/H_exchanger_TM"/>
</dbReference>
<dbReference type="InParanoid" id="Q01NL3"/>
<feature type="transmembrane region" description="Helical" evidence="10">
    <location>
        <begin position="118"/>
        <end position="137"/>
    </location>
</feature>
<feature type="transmembrane region" description="Helical" evidence="10">
    <location>
        <begin position="149"/>
        <end position="172"/>
    </location>
</feature>
<dbReference type="FunCoup" id="Q01NL3">
    <property type="interactions" value="663"/>
</dbReference>
<dbReference type="Pfam" id="PF00999">
    <property type="entry name" value="Na_H_Exchanger"/>
    <property type="match status" value="1"/>
</dbReference>
<dbReference type="eggNOG" id="COG0475">
    <property type="taxonomic scope" value="Bacteria"/>
</dbReference>
<evidence type="ECO:0000256" key="5">
    <source>
        <dbReference type="ARBA" id="ARBA00022989"/>
    </source>
</evidence>
<dbReference type="KEGG" id="sus:Acid_7862"/>
<feature type="transmembrane region" description="Helical" evidence="10">
    <location>
        <begin position="178"/>
        <end position="200"/>
    </location>
</feature>
<name>Q01NL3_SOLUE</name>
<evidence type="ECO:0000256" key="4">
    <source>
        <dbReference type="ARBA" id="ARBA00022692"/>
    </source>
</evidence>
<dbReference type="HOGENOM" id="CLU_005126_7_1_0"/>
<dbReference type="InterPro" id="IPR038770">
    <property type="entry name" value="Na+/solute_symporter_sf"/>
</dbReference>
<evidence type="ECO:0000256" key="10">
    <source>
        <dbReference type="SAM" id="Phobius"/>
    </source>
</evidence>
<dbReference type="GO" id="GO:0015297">
    <property type="term" value="F:antiporter activity"/>
    <property type="evidence" value="ECO:0007669"/>
    <property type="project" value="UniProtKB-KW"/>
</dbReference>
<evidence type="ECO:0000313" key="12">
    <source>
        <dbReference type="EMBL" id="ABJ88757.1"/>
    </source>
</evidence>
<feature type="transmembrane region" description="Helical" evidence="10">
    <location>
        <begin position="86"/>
        <end position="106"/>
    </location>
</feature>
<evidence type="ECO:0000256" key="9">
    <source>
        <dbReference type="ARBA" id="ARBA00023201"/>
    </source>
</evidence>
<dbReference type="OrthoDB" id="9793589at2"/>
<dbReference type="GO" id="GO:0006814">
    <property type="term" value="P:sodium ion transport"/>
    <property type="evidence" value="ECO:0007669"/>
    <property type="project" value="UniProtKB-KW"/>
</dbReference>